<dbReference type="Proteomes" id="UP001207408">
    <property type="component" value="Unassembled WGS sequence"/>
</dbReference>
<name>A0AAE3MF81_9BACT</name>
<gene>
    <name evidence="2" type="ORF">OM074_12335</name>
</gene>
<dbReference type="InterPro" id="IPR039315">
    <property type="entry name" value="CheW"/>
</dbReference>
<evidence type="ECO:0000259" key="1">
    <source>
        <dbReference type="PROSITE" id="PS50851"/>
    </source>
</evidence>
<dbReference type="SUPFAM" id="SSF50341">
    <property type="entry name" value="CheW-like"/>
    <property type="match status" value="1"/>
</dbReference>
<dbReference type="GO" id="GO:0007165">
    <property type="term" value="P:signal transduction"/>
    <property type="evidence" value="ECO:0007669"/>
    <property type="project" value="InterPro"/>
</dbReference>
<dbReference type="GO" id="GO:0006935">
    <property type="term" value="P:chemotaxis"/>
    <property type="evidence" value="ECO:0007669"/>
    <property type="project" value="InterPro"/>
</dbReference>
<dbReference type="Gene3D" id="2.30.30.40">
    <property type="entry name" value="SH3 Domains"/>
    <property type="match status" value="1"/>
</dbReference>
<reference evidence="2" key="1">
    <citation type="submission" date="2022-10" db="EMBL/GenBank/DDBJ databases">
        <authorList>
            <person name="Yu W.X."/>
        </authorList>
    </citation>
    <scope>NUCLEOTIDE SEQUENCE</scope>
    <source>
        <strain evidence="2">D04</strain>
    </source>
</reference>
<dbReference type="GO" id="GO:0005829">
    <property type="term" value="C:cytosol"/>
    <property type="evidence" value="ECO:0007669"/>
    <property type="project" value="TreeGrafter"/>
</dbReference>
<feature type="domain" description="CheW-like" evidence="1">
    <location>
        <begin position="5"/>
        <end position="148"/>
    </location>
</feature>
<organism evidence="2 3">
    <name type="scientific">Plebeiibacterium marinum</name>
    <dbReference type="NCBI Taxonomy" id="2992111"/>
    <lineage>
        <taxon>Bacteria</taxon>
        <taxon>Pseudomonadati</taxon>
        <taxon>Bacteroidota</taxon>
        <taxon>Bacteroidia</taxon>
        <taxon>Marinilabiliales</taxon>
        <taxon>Marinilabiliaceae</taxon>
        <taxon>Plebeiibacterium</taxon>
    </lineage>
</organism>
<dbReference type="PANTHER" id="PTHR22617:SF23">
    <property type="entry name" value="CHEMOTAXIS PROTEIN CHEW"/>
    <property type="match status" value="1"/>
</dbReference>
<comment type="caution">
    <text evidence="2">The sequence shown here is derived from an EMBL/GenBank/DDBJ whole genome shotgun (WGS) entry which is preliminary data.</text>
</comment>
<sequence length="160" mass="17970">MEDINNSYLSFKVGTELFAIHVGRVSEICEYQEPRKIPETVSFMTGVIDHRDEVIPVIDTGLKFGMKAVEITAQTCIVVVDVTRKDTDTSFRVGILTDAVTDVFEVNEEEFKQVDTDYSPGYIKATCSVNNNFYLILNSDKVFSVNEIIGMGDVLNKIKK</sequence>
<accession>A0AAE3MF81</accession>
<dbReference type="Gene3D" id="2.40.50.180">
    <property type="entry name" value="CheA-289, Domain 4"/>
    <property type="match status" value="1"/>
</dbReference>
<evidence type="ECO:0000313" key="2">
    <source>
        <dbReference type="EMBL" id="MCW3806414.1"/>
    </source>
</evidence>
<dbReference type="InterPro" id="IPR002545">
    <property type="entry name" value="CheW-lke_dom"/>
</dbReference>
<keyword evidence="3" id="KW-1185">Reference proteome</keyword>
<dbReference type="PROSITE" id="PS50851">
    <property type="entry name" value="CHEW"/>
    <property type="match status" value="1"/>
</dbReference>
<dbReference type="SMART" id="SM00260">
    <property type="entry name" value="CheW"/>
    <property type="match status" value="1"/>
</dbReference>
<dbReference type="Pfam" id="PF01584">
    <property type="entry name" value="CheW"/>
    <property type="match status" value="1"/>
</dbReference>
<dbReference type="AlphaFoldDB" id="A0AAE3MF81"/>
<evidence type="ECO:0000313" key="3">
    <source>
        <dbReference type="Proteomes" id="UP001207408"/>
    </source>
</evidence>
<proteinExistence type="predicted"/>
<dbReference type="InterPro" id="IPR036061">
    <property type="entry name" value="CheW-like_dom_sf"/>
</dbReference>
<dbReference type="EMBL" id="JAPDPI010000024">
    <property type="protein sequence ID" value="MCW3806414.1"/>
    <property type="molecule type" value="Genomic_DNA"/>
</dbReference>
<protein>
    <submittedName>
        <fullName evidence="2">Chemotaxis protein CheW</fullName>
    </submittedName>
</protein>
<dbReference type="PANTHER" id="PTHR22617">
    <property type="entry name" value="CHEMOTAXIS SENSOR HISTIDINE KINASE-RELATED"/>
    <property type="match status" value="1"/>
</dbReference>
<dbReference type="RefSeq" id="WP_301199835.1">
    <property type="nucleotide sequence ID" value="NZ_JAPDPI010000024.1"/>
</dbReference>